<protein>
    <submittedName>
        <fullName evidence="1">Uncharacterized protein</fullName>
    </submittedName>
</protein>
<accession>A0ACB8T3X7</accession>
<sequence length="383" mass="44710">MSAQLSASTAPRVLDLSQPDQFVAPPRRQLGELDELEEWWVGHQEWLEASGYMLRPRYRPRWKPSWNIKKDYFRNFEDGWRYPRGYLMDATRTSDGSYVILKRVPSRSDNKEMEVARFLTSEPLASDPHNHCVPTLEVLKIPDETDAYILVTPLLRPFDDPPFETYGEAMAFFGQIFEAIQFMHKHNVAHRDCTYNNIMMDPSEMYPDSFHPILIHRRRDWKGKAKHYTRTQRPPRYYLIDFGLSVILKPEDGPPLVRFARGGDKSAPEHNAPNALWVQDPFPTDIYHLGNLIRETFLWTYRGFEFVTPLVAQMVAVDPSSRPTIEQVVALFDGIRAAQSTWKMRSRLRPVREGIVLASWRSIGHWYRRAGYVIRARSAIPYP</sequence>
<gene>
    <name evidence="1" type="ORF">BV25DRAFT_1915928</name>
</gene>
<dbReference type="Proteomes" id="UP000814140">
    <property type="component" value="Unassembled WGS sequence"/>
</dbReference>
<evidence type="ECO:0000313" key="2">
    <source>
        <dbReference type="Proteomes" id="UP000814140"/>
    </source>
</evidence>
<dbReference type="EMBL" id="MU277206">
    <property type="protein sequence ID" value="KAI0062806.1"/>
    <property type="molecule type" value="Genomic_DNA"/>
</dbReference>
<keyword evidence="2" id="KW-1185">Reference proteome</keyword>
<reference evidence="1" key="2">
    <citation type="journal article" date="2022" name="New Phytol.">
        <title>Evolutionary transition to the ectomycorrhizal habit in the genomes of a hyperdiverse lineage of mushroom-forming fungi.</title>
        <authorList>
            <person name="Looney B."/>
            <person name="Miyauchi S."/>
            <person name="Morin E."/>
            <person name="Drula E."/>
            <person name="Courty P.E."/>
            <person name="Kohler A."/>
            <person name="Kuo A."/>
            <person name="LaButti K."/>
            <person name="Pangilinan J."/>
            <person name="Lipzen A."/>
            <person name="Riley R."/>
            <person name="Andreopoulos W."/>
            <person name="He G."/>
            <person name="Johnson J."/>
            <person name="Nolan M."/>
            <person name="Tritt A."/>
            <person name="Barry K.W."/>
            <person name="Grigoriev I.V."/>
            <person name="Nagy L.G."/>
            <person name="Hibbett D."/>
            <person name="Henrissat B."/>
            <person name="Matheny P.B."/>
            <person name="Labbe J."/>
            <person name="Martin F.M."/>
        </authorList>
    </citation>
    <scope>NUCLEOTIDE SEQUENCE</scope>
    <source>
        <strain evidence="1">HHB10654</strain>
    </source>
</reference>
<evidence type="ECO:0000313" key="1">
    <source>
        <dbReference type="EMBL" id="KAI0062806.1"/>
    </source>
</evidence>
<name>A0ACB8T3X7_9AGAM</name>
<organism evidence="1 2">
    <name type="scientific">Artomyces pyxidatus</name>
    <dbReference type="NCBI Taxonomy" id="48021"/>
    <lineage>
        <taxon>Eukaryota</taxon>
        <taxon>Fungi</taxon>
        <taxon>Dikarya</taxon>
        <taxon>Basidiomycota</taxon>
        <taxon>Agaricomycotina</taxon>
        <taxon>Agaricomycetes</taxon>
        <taxon>Russulales</taxon>
        <taxon>Auriscalpiaceae</taxon>
        <taxon>Artomyces</taxon>
    </lineage>
</organism>
<comment type="caution">
    <text evidence="1">The sequence shown here is derived from an EMBL/GenBank/DDBJ whole genome shotgun (WGS) entry which is preliminary data.</text>
</comment>
<proteinExistence type="predicted"/>
<reference evidence="1" key="1">
    <citation type="submission" date="2021-03" db="EMBL/GenBank/DDBJ databases">
        <authorList>
            <consortium name="DOE Joint Genome Institute"/>
            <person name="Ahrendt S."/>
            <person name="Looney B.P."/>
            <person name="Miyauchi S."/>
            <person name="Morin E."/>
            <person name="Drula E."/>
            <person name="Courty P.E."/>
            <person name="Chicoki N."/>
            <person name="Fauchery L."/>
            <person name="Kohler A."/>
            <person name="Kuo A."/>
            <person name="Labutti K."/>
            <person name="Pangilinan J."/>
            <person name="Lipzen A."/>
            <person name="Riley R."/>
            <person name="Andreopoulos W."/>
            <person name="He G."/>
            <person name="Johnson J."/>
            <person name="Barry K.W."/>
            <person name="Grigoriev I.V."/>
            <person name="Nagy L."/>
            <person name="Hibbett D."/>
            <person name="Henrissat B."/>
            <person name="Matheny P.B."/>
            <person name="Labbe J."/>
            <person name="Martin F."/>
        </authorList>
    </citation>
    <scope>NUCLEOTIDE SEQUENCE</scope>
    <source>
        <strain evidence="1">HHB10654</strain>
    </source>
</reference>